<dbReference type="Proteomes" id="UP001485459">
    <property type="component" value="Chromosome"/>
</dbReference>
<reference evidence="4" key="1">
    <citation type="submission" date="2024-03" db="EMBL/GenBank/DDBJ databases">
        <title>Chitinophaga horti sp. nov., isolated from garden soil.</title>
        <authorList>
            <person name="Lee D.S."/>
            <person name="Han D.M."/>
            <person name="Baek J.H."/>
            <person name="Choi D.G."/>
            <person name="Jeon J.H."/>
            <person name="Jeon C.O."/>
        </authorList>
    </citation>
    <scope>NUCLEOTIDE SEQUENCE [LARGE SCALE GENOMIC DNA]</scope>
    <source>
        <strain evidence="4">GPA1</strain>
    </source>
</reference>
<dbReference type="SUPFAM" id="SSF49299">
    <property type="entry name" value="PKD domain"/>
    <property type="match status" value="3"/>
</dbReference>
<dbReference type="Gene3D" id="2.60.40.10">
    <property type="entry name" value="Immunoglobulins"/>
    <property type="match status" value="3"/>
</dbReference>
<keyword evidence="1" id="KW-0732">Signal</keyword>
<dbReference type="InterPro" id="IPR056573">
    <property type="entry name" value="Lectin_L-type_dom"/>
</dbReference>
<name>A0ABZ2YNN9_9BACT</name>
<sequence>MKSALSLISCLFFALAPAWAQIQQPYILNGSATQQSCNCYVLTQDQLQSGGSVWNKNKISLLQSFDYTFEIFLGCKDQTGADGIGFILQTEGTNLGGIGQGMGFQGVSPSVGILIDTWHNADENDPAFDHISIQINGESDHGAPQNLAGPAQLLAGVDNIEDCQWHLFRIRWNATAHQFDIWVDGQLRLTTVIDLVADVFGNDPMVYWGFAGATAGASNLQQFCAALHPEFQFDNGQILCDGTPVTFRDNSSTFGAITRWYWDLGDGTKITDPLPAAHTYPAAGKYEVKMVIEDNSGCISDTLRNTVTIGSWPEPAFTPDRLCLGDPLQLNDATKIEVGSPGSWRWNFGGGRTATTRNPLAPFTAPGTYPVTLEATSAEGCVATVTQNVAVYQSPEIAATAAHACIGEVTELRAQHLTPGVNITEWKWTVNNDAEINRQNTSYQFTRGGKYPVMVQATSGDGCASKPVSLEAVVTDIALYAGPDTTIARGQPLRMHPAATGERLIYEWWPANSLSDASAPDAIAIPDRDQLYRLIVRSPEGCVQEDELMVKVYTGPEFYVPTAFTPNNDGVNDRFRVIAPGVPQLGYFRVWDRWGKLVWEAKSLSDFWNGEQNGRPASAGTYVWVVEGTDYTGRKFSRQGTVTLIR</sequence>
<evidence type="ECO:0000256" key="1">
    <source>
        <dbReference type="SAM" id="SignalP"/>
    </source>
</evidence>
<feature type="chain" id="PRO_5045624681" evidence="1">
    <location>
        <begin position="21"/>
        <end position="646"/>
    </location>
</feature>
<evidence type="ECO:0000313" key="3">
    <source>
        <dbReference type="EMBL" id="WZN41080.1"/>
    </source>
</evidence>
<dbReference type="CDD" id="cd00146">
    <property type="entry name" value="PKD"/>
    <property type="match status" value="2"/>
</dbReference>
<proteinExistence type="predicted"/>
<keyword evidence="4" id="KW-1185">Reference proteome</keyword>
<dbReference type="Pfam" id="PF13585">
    <property type="entry name" value="CHU_C"/>
    <property type="match status" value="1"/>
</dbReference>
<dbReference type="InterPro" id="IPR013320">
    <property type="entry name" value="ConA-like_dom_sf"/>
</dbReference>
<protein>
    <submittedName>
        <fullName evidence="3">PKD domain-containing protein</fullName>
    </submittedName>
</protein>
<dbReference type="PANTHER" id="PTHR12223:SF19">
    <property type="entry name" value="LEGUME LECTIN DOMAIN-CONTAINING PROTEIN"/>
    <property type="match status" value="1"/>
</dbReference>
<dbReference type="Gene3D" id="2.60.120.200">
    <property type="match status" value="1"/>
</dbReference>
<dbReference type="CDD" id="cd01951">
    <property type="entry name" value="lectin_L-type"/>
    <property type="match status" value="1"/>
</dbReference>
<evidence type="ECO:0000313" key="4">
    <source>
        <dbReference type="Proteomes" id="UP001485459"/>
    </source>
</evidence>
<dbReference type="InterPro" id="IPR022409">
    <property type="entry name" value="PKD/Chitinase_dom"/>
</dbReference>
<dbReference type="InterPro" id="IPR051136">
    <property type="entry name" value="Intracellular_Lectin-GPT"/>
</dbReference>
<dbReference type="SUPFAM" id="SSF49899">
    <property type="entry name" value="Concanavalin A-like lectins/glucanases"/>
    <property type="match status" value="1"/>
</dbReference>
<dbReference type="PANTHER" id="PTHR12223">
    <property type="entry name" value="VESICULAR MANNOSE-BINDING LECTIN"/>
    <property type="match status" value="1"/>
</dbReference>
<evidence type="ECO:0000259" key="2">
    <source>
        <dbReference type="PROSITE" id="PS50093"/>
    </source>
</evidence>
<dbReference type="PROSITE" id="PS50093">
    <property type="entry name" value="PKD"/>
    <property type="match status" value="2"/>
</dbReference>
<dbReference type="InterPro" id="IPR026341">
    <property type="entry name" value="T9SS_type_B"/>
</dbReference>
<dbReference type="NCBIfam" id="TIGR04131">
    <property type="entry name" value="Bac_Flav_CTERM"/>
    <property type="match status" value="1"/>
</dbReference>
<dbReference type="RefSeq" id="WP_341835940.1">
    <property type="nucleotide sequence ID" value="NZ_CP149822.1"/>
</dbReference>
<gene>
    <name evidence="3" type="ORF">WJU16_24260</name>
</gene>
<organism evidence="3 4">
    <name type="scientific">Chitinophaga pollutisoli</name>
    <dbReference type="NCBI Taxonomy" id="3133966"/>
    <lineage>
        <taxon>Bacteria</taxon>
        <taxon>Pseudomonadati</taxon>
        <taxon>Bacteroidota</taxon>
        <taxon>Chitinophagia</taxon>
        <taxon>Chitinophagales</taxon>
        <taxon>Chitinophagaceae</taxon>
        <taxon>Chitinophaga</taxon>
    </lineage>
</organism>
<dbReference type="Pfam" id="PF18483">
    <property type="entry name" value="Lectin_L-type_dom"/>
    <property type="match status" value="1"/>
</dbReference>
<dbReference type="Pfam" id="PF18911">
    <property type="entry name" value="PKD_4"/>
    <property type="match status" value="3"/>
</dbReference>
<dbReference type="EMBL" id="CP149822">
    <property type="protein sequence ID" value="WZN41080.1"/>
    <property type="molecule type" value="Genomic_DNA"/>
</dbReference>
<accession>A0ABZ2YNN9</accession>
<dbReference type="SMART" id="SM00089">
    <property type="entry name" value="PKD"/>
    <property type="match status" value="3"/>
</dbReference>
<dbReference type="InterPro" id="IPR000601">
    <property type="entry name" value="PKD_dom"/>
</dbReference>
<feature type="domain" description="PKD" evidence="2">
    <location>
        <begin position="245"/>
        <end position="309"/>
    </location>
</feature>
<feature type="signal peptide" evidence="1">
    <location>
        <begin position="1"/>
        <end position="20"/>
    </location>
</feature>
<dbReference type="InterPro" id="IPR013783">
    <property type="entry name" value="Ig-like_fold"/>
</dbReference>
<dbReference type="InterPro" id="IPR035986">
    <property type="entry name" value="PKD_dom_sf"/>
</dbReference>
<feature type="domain" description="PKD" evidence="2">
    <location>
        <begin position="337"/>
        <end position="391"/>
    </location>
</feature>